<protein>
    <recommendedName>
        <fullName evidence="3">Protein kinase domain-containing protein</fullName>
    </recommendedName>
</protein>
<proteinExistence type="predicted"/>
<dbReference type="STRING" id="1448320.A0A319D5Z5"/>
<dbReference type="EMBL" id="KZ825910">
    <property type="protein sequence ID" value="PYH92694.1"/>
    <property type="molecule type" value="Genomic_DNA"/>
</dbReference>
<evidence type="ECO:0000313" key="1">
    <source>
        <dbReference type="EMBL" id="PYH92694.1"/>
    </source>
</evidence>
<dbReference type="Proteomes" id="UP000247810">
    <property type="component" value="Unassembled WGS sequence"/>
</dbReference>
<accession>A0A319D5Z5</accession>
<keyword evidence="2" id="KW-1185">Reference proteome</keyword>
<reference evidence="1 2" key="1">
    <citation type="submission" date="2018-02" db="EMBL/GenBank/DDBJ databases">
        <title>The genomes of Aspergillus section Nigri reveals drivers in fungal speciation.</title>
        <authorList>
            <consortium name="DOE Joint Genome Institute"/>
            <person name="Vesth T.C."/>
            <person name="Nybo J."/>
            <person name="Theobald S."/>
            <person name="Brandl J."/>
            <person name="Frisvad J.C."/>
            <person name="Nielsen K.F."/>
            <person name="Lyhne E.K."/>
            <person name="Kogle M.E."/>
            <person name="Kuo A."/>
            <person name="Riley R."/>
            <person name="Clum A."/>
            <person name="Nolan M."/>
            <person name="Lipzen A."/>
            <person name="Salamov A."/>
            <person name="Henrissat B."/>
            <person name="Wiebenga A."/>
            <person name="De vries R.P."/>
            <person name="Grigoriev I.V."/>
            <person name="Mortensen U.H."/>
            <person name="Andersen M.R."/>
            <person name="Baker S.E."/>
        </authorList>
    </citation>
    <scope>NUCLEOTIDE SEQUENCE [LARGE SCALE GENOMIC DNA]</scope>
    <source>
        <strain evidence="1 2">CBS 707.79</strain>
    </source>
</reference>
<dbReference type="VEuPathDB" id="FungiDB:BO71DRAFT_329361"/>
<organism evidence="1 2">
    <name type="scientific">Aspergillus ellipticus CBS 707.79</name>
    <dbReference type="NCBI Taxonomy" id="1448320"/>
    <lineage>
        <taxon>Eukaryota</taxon>
        <taxon>Fungi</taxon>
        <taxon>Dikarya</taxon>
        <taxon>Ascomycota</taxon>
        <taxon>Pezizomycotina</taxon>
        <taxon>Eurotiomycetes</taxon>
        <taxon>Eurotiomycetidae</taxon>
        <taxon>Eurotiales</taxon>
        <taxon>Aspergillaceae</taxon>
        <taxon>Aspergillus</taxon>
        <taxon>Aspergillus subgen. Circumdati</taxon>
    </lineage>
</organism>
<sequence length="63" mass="7492">IKNLLLYQSVLKHLYNISILYSNTNRYNFIIYNNIVYLIDFENSKLYNIASTSIQAEIESLRD</sequence>
<dbReference type="OrthoDB" id="2687876at2759"/>
<name>A0A319D5Z5_9EURO</name>
<gene>
    <name evidence="1" type="ORF">BO71DRAFT_329361</name>
</gene>
<evidence type="ECO:0000313" key="2">
    <source>
        <dbReference type="Proteomes" id="UP000247810"/>
    </source>
</evidence>
<feature type="non-terminal residue" evidence="1">
    <location>
        <position position="1"/>
    </location>
</feature>
<dbReference type="AlphaFoldDB" id="A0A319D5Z5"/>
<evidence type="ECO:0008006" key="3">
    <source>
        <dbReference type="Google" id="ProtNLM"/>
    </source>
</evidence>